<organism evidence="1 2">
    <name type="scientific">Caballeronia zhejiangensis</name>
    <dbReference type="NCBI Taxonomy" id="871203"/>
    <lineage>
        <taxon>Bacteria</taxon>
        <taxon>Pseudomonadati</taxon>
        <taxon>Pseudomonadota</taxon>
        <taxon>Betaproteobacteria</taxon>
        <taxon>Burkholderiales</taxon>
        <taxon>Burkholderiaceae</taxon>
        <taxon>Caballeronia</taxon>
    </lineage>
</organism>
<dbReference type="EMBL" id="JFHD01000040">
    <property type="protein sequence ID" value="KDR26002.1"/>
    <property type="molecule type" value="Genomic_DNA"/>
</dbReference>
<sequence>MSQAVNLARLSDVNENLPLSNRNFFIDGAFDSWYGAASALPIALTTTAQYVSTMWVGYSGAGGAGNVNYWAGMNTAASNWLQYLDGGATYCMIWNQTTASTGTLAARNLPYFAQRLQQVAKLASKTVTVSFKLQCSAGSDCVIPGLLAHQNFGTGGSPSAAVILDKAVNWRVKLGDIPRRFSVRLDVPSVAGKTIGTNGNDLLQIGLWLPAGWTGTLNVMEAQIEISSPNCSDDLNGNGGAPTAFEFRGRNEEALRILPYYRQVQSTVMQHSSIAGANLGCQYVLSPPMRWTPAVSLARTYTSNCAATSSHSTSAAGTFVYCTATAAGQVTQFNDTVTLDARL</sequence>
<proteinExistence type="predicted"/>
<gene>
    <name evidence="1" type="ORF">BG60_26480</name>
</gene>
<evidence type="ECO:0000313" key="1">
    <source>
        <dbReference type="EMBL" id="KDR26002.1"/>
    </source>
</evidence>
<accession>A0A656QFG1</accession>
<dbReference type="AlphaFoldDB" id="A0A656QFG1"/>
<name>A0A656QFG1_9BURK</name>
<protein>
    <submittedName>
        <fullName evidence="1">Uncharacterized protein</fullName>
    </submittedName>
</protein>
<dbReference type="Proteomes" id="UP000027451">
    <property type="component" value="Unassembled WGS sequence"/>
</dbReference>
<reference evidence="1 2" key="1">
    <citation type="submission" date="2014-03" db="EMBL/GenBank/DDBJ databases">
        <title>Draft Genome Sequences of Four Burkholderia Strains.</title>
        <authorList>
            <person name="Liu X.Y."/>
            <person name="Li C.X."/>
            <person name="Xu J.H."/>
        </authorList>
    </citation>
    <scope>NUCLEOTIDE SEQUENCE [LARGE SCALE GENOMIC DNA]</scope>
    <source>
        <strain evidence="1 2">OP-1</strain>
    </source>
</reference>
<keyword evidence="2" id="KW-1185">Reference proteome</keyword>
<comment type="caution">
    <text evidence="1">The sequence shown here is derived from an EMBL/GenBank/DDBJ whole genome shotgun (WGS) entry which is preliminary data.</text>
</comment>
<evidence type="ECO:0000313" key="2">
    <source>
        <dbReference type="Proteomes" id="UP000027451"/>
    </source>
</evidence>
<dbReference type="RefSeq" id="WP_034473819.1">
    <property type="nucleotide sequence ID" value="NZ_JFHD01000040.1"/>
</dbReference>